<comment type="catalytic activity">
    <reaction evidence="5">
        <text>3',5'-cyclic CMP + H2O = CMP + H(+)</text>
        <dbReference type="Rhea" id="RHEA:72675"/>
        <dbReference type="ChEBI" id="CHEBI:15377"/>
        <dbReference type="ChEBI" id="CHEBI:15378"/>
        <dbReference type="ChEBI" id="CHEBI:58003"/>
        <dbReference type="ChEBI" id="CHEBI:60377"/>
    </reaction>
    <physiologicalReaction direction="left-to-right" evidence="5">
        <dbReference type="Rhea" id="RHEA:72676"/>
    </physiologicalReaction>
</comment>
<dbReference type="InterPro" id="IPR036866">
    <property type="entry name" value="RibonucZ/Hydroxyglut_hydro"/>
</dbReference>
<organism evidence="9 10">
    <name type="scientific">Paenibacillus harenae</name>
    <dbReference type="NCBI Taxonomy" id="306543"/>
    <lineage>
        <taxon>Bacteria</taxon>
        <taxon>Bacillati</taxon>
        <taxon>Bacillota</taxon>
        <taxon>Bacilli</taxon>
        <taxon>Bacillales</taxon>
        <taxon>Paenibacillaceae</taxon>
        <taxon>Paenibacillus</taxon>
    </lineage>
</organism>
<feature type="domain" description="Metallo-beta-lactamase" evidence="8">
    <location>
        <begin position="27"/>
        <end position="190"/>
    </location>
</feature>
<dbReference type="EMBL" id="JAUSSU010000011">
    <property type="protein sequence ID" value="MDQ0115583.1"/>
    <property type="molecule type" value="Genomic_DNA"/>
</dbReference>
<evidence type="ECO:0000313" key="9">
    <source>
        <dbReference type="EMBL" id="MDQ0115583.1"/>
    </source>
</evidence>
<gene>
    <name evidence="9" type="ORF">J2T15_005050</name>
</gene>
<name>A0ABT9U996_PAEHA</name>
<accession>A0ABT9U996</accession>
<dbReference type="CDD" id="cd16275">
    <property type="entry name" value="BaeB-like_MBL-fold"/>
    <property type="match status" value="1"/>
</dbReference>
<reference evidence="9 10" key="1">
    <citation type="submission" date="2023-07" db="EMBL/GenBank/DDBJ databases">
        <title>Sorghum-associated microbial communities from plants grown in Nebraska, USA.</title>
        <authorList>
            <person name="Schachtman D."/>
        </authorList>
    </citation>
    <scope>NUCLEOTIDE SEQUENCE [LARGE SCALE GENOMIC DNA]</scope>
    <source>
        <strain evidence="9 10">CC482</strain>
    </source>
</reference>
<sequence>MRKPVQMVQSRSTYNVYQLEMTHQEGTNFCYVIIDKESRKSAVIDPAWNLDLITRLLQTERGELVSILLTHSHYDHVNLASPLVMMYDCQVYISATEKEYYQFQCPHLNMVEDLETLIVGNTGISCCSTPGHTIGSMCFLLDGCLFSGDTLFIEGCGICTTTGGSPEDMFDSLQRIKSVVPPETCVYPGHSYGKEPGYPLKYLYQNNIYMLIENKRQFIDFRMRPGQKYW</sequence>
<dbReference type="Proteomes" id="UP001229346">
    <property type="component" value="Unassembled WGS sequence"/>
</dbReference>
<evidence type="ECO:0000256" key="3">
    <source>
        <dbReference type="ARBA" id="ARBA00022801"/>
    </source>
</evidence>
<protein>
    <submittedName>
        <fullName evidence="9">Glyoxylase-like metal-dependent hydrolase (Beta-lactamase superfamily II)</fullName>
    </submittedName>
</protein>
<evidence type="ECO:0000256" key="7">
    <source>
        <dbReference type="ARBA" id="ARBA00048505"/>
    </source>
</evidence>
<evidence type="ECO:0000256" key="2">
    <source>
        <dbReference type="ARBA" id="ARBA00022723"/>
    </source>
</evidence>
<keyword evidence="2" id="KW-0479">Metal-binding</keyword>
<evidence type="ECO:0000256" key="4">
    <source>
        <dbReference type="ARBA" id="ARBA00022833"/>
    </source>
</evidence>
<dbReference type="SMART" id="SM00849">
    <property type="entry name" value="Lactamase_B"/>
    <property type="match status" value="1"/>
</dbReference>
<keyword evidence="10" id="KW-1185">Reference proteome</keyword>
<dbReference type="InterPro" id="IPR001279">
    <property type="entry name" value="Metallo-B-lactamas"/>
</dbReference>
<dbReference type="Pfam" id="PF00753">
    <property type="entry name" value="Lactamase_B"/>
    <property type="match status" value="1"/>
</dbReference>
<keyword evidence="3" id="KW-0378">Hydrolase</keyword>
<keyword evidence="4" id="KW-0862">Zinc</keyword>
<evidence type="ECO:0000313" key="10">
    <source>
        <dbReference type="Proteomes" id="UP001229346"/>
    </source>
</evidence>
<dbReference type="SUPFAM" id="SSF56281">
    <property type="entry name" value="Metallo-hydrolase/oxidoreductase"/>
    <property type="match status" value="1"/>
</dbReference>
<dbReference type="PANTHER" id="PTHR46233:SF3">
    <property type="entry name" value="HYDROXYACYLGLUTATHIONE HYDROLASE GLOC"/>
    <property type="match status" value="1"/>
</dbReference>
<comment type="caution">
    <text evidence="9">The sequence shown here is derived from an EMBL/GenBank/DDBJ whole genome shotgun (WGS) entry which is preliminary data.</text>
</comment>
<dbReference type="PANTHER" id="PTHR46233">
    <property type="entry name" value="HYDROXYACYLGLUTATHIONE HYDROLASE GLOC"/>
    <property type="match status" value="1"/>
</dbReference>
<evidence type="ECO:0000256" key="1">
    <source>
        <dbReference type="ARBA" id="ARBA00001947"/>
    </source>
</evidence>
<comment type="function">
    <text evidence="6">Counteracts the endogenous Pycsar antiviral defense system. Phosphodiesterase that enables metal-dependent hydrolysis of host cyclic nucleotide Pycsar defense signals such as cCMP and cUMP.</text>
</comment>
<dbReference type="InterPro" id="IPR051453">
    <property type="entry name" value="MBL_Glyoxalase_II"/>
</dbReference>
<dbReference type="RefSeq" id="WP_307207338.1">
    <property type="nucleotide sequence ID" value="NZ_JAUSSU010000011.1"/>
</dbReference>
<comment type="catalytic activity">
    <reaction evidence="7">
        <text>3',5'-cyclic UMP + H2O = UMP + H(+)</text>
        <dbReference type="Rhea" id="RHEA:70575"/>
        <dbReference type="ChEBI" id="CHEBI:15377"/>
        <dbReference type="ChEBI" id="CHEBI:15378"/>
        <dbReference type="ChEBI" id="CHEBI:57865"/>
        <dbReference type="ChEBI" id="CHEBI:184387"/>
    </reaction>
    <physiologicalReaction direction="left-to-right" evidence="7">
        <dbReference type="Rhea" id="RHEA:70576"/>
    </physiologicalReaction>
</comment>
<comment type="cofactor">
    <cofactor evidence="1">
        <name>Zn(2+)</name>
        <dbReference type="ChEBI" id="CHEBI:29105"/>
    </cofactor>
</comment>
<evidence type="ECO:0000256" key="5">
    <source>
        <dbReference type="ARBA" id="ARBA00034221"/>
    </source>
</evidence>
<evidence type="ECO:0000259" key="8">
    <source>
        <dbReference type="SMART" id="SM00849"/>
    </source>
</evidence>
<proteinExistence type="predicted"/>
<dbReference type="Gene3D" id="3.60.15.10">
    <property type="entry name" value="Ribonuclease Z/Hydroxyacylglutathione hydrolase-like"/>
    <property type="match status" value="1"/>
</dbReference>
<evidence type="ECO:0000256" key="6">
    <source>
        <dbReference type="ARBA" id="ARBA00034301"/>
    </source>
</evidence>